<name>A0A077QXU7_9BASI</name>
<dbReference type="AlphaFoldDB" id="A0A077QXU7"/>
<accession>A0A077QXU7</accession>
<reference evidence="2" key="1">
    <citation type="journal article" date="2014" name="Genome Biol. Evol.">
        <title>Gene Loss Rather Than Gene Gain Is Associated with a Host Jump from Monocots to Dicots in the Smut Fungus Melanopsichium pennsylvanicum.</title>
        <authorList>
            <person name="Sharma R."/>
            <person name="Mishra B."/>
            <person name="Runge F."/>
            <person name="Thines M."/>
        </authorList>
    </citation>
    <scope>NUCLEOTIDE SEQUENCE</scope>
    <source>
        <strain evidence="2">4</strain>
    </source>
</reference>
<evidence type="ECO:0000313" key="2">
    <source>
        <dbReference type="EMBL" id="CDI51347.1"/>
    </source>
</evidence>
<dbReference type="EMBL" id="HG529499">
    <property type="protein sequence ID" value="CDI51347.1"/>
    <property type="molecule type" value="Genomic_DNA"/>
</dbReference>
<sequence>MKSRANIRTSLGRPPGPLLILGKGSFHVEEEKETEVEVEEEEEMAAKEEEEELACRMPKDDVGVILDGMRRAEVLAESVLVEKSRCEDCEAWERSSQNVQDLCTRRCDVLVEAMVACLYPACCLYDECGTVVEVRTK</sequence>
<organism evidence="2">
    <name type="scientific">Melanopsichium pennsylvanicum 4</name>
    <dbReference type="NCBI Taxonomy" id="1398559"/>
    <lineage>
        <taxon>Eukaryota</taxon>
        <taxon>Fungi</taxon>
        <taxon>Dikarya</taxon>
        <taxon>Basidiomycota</taxon>
        <taxon>Ustilaginomycotina</taxon>
        <taxon>Ustilaginomycetes</taxon>
        <taxon>Ustilaginales</taxon>
        <taxon>Ustilaginaceae</taxon>
        <taxon>Melanopsichium</taxon>
    </lineage>
</organism>
<protein>
    <submittedName>
        <fullName evidence="2">Uncharacterized protein</fullName>
    </submittedName>
</protein>
<feature type="region of interest" description="Disordered" evidence="1">
    <location>
        <begin position="33"/>
        <end position="52"/>
    </location>
</feature>
<evidence type="ECO:0000256" key="1">
    <source>
        <dbReference type="SAM" id="MobiDB-lite"/>
    </source>
</evidence>
<proteinExistence type="predicted"/>